<comment type="caution">
    <text evidence="2">The sequence shown here is derived from an EMBL/GenBank/DDBJ whole genome shotgun (WGS) entry which is preliminary data.</text>
</comment>
<proteinExistence type="predicted"/>
<dbReference type="Proteomes" id="UP000823775">
    <property type="component" value="Unassembled WGS sequence"/>
</dbReference>
<keyword evidence="1" id="KW-0472">Membrane</keyword>
<evidence type="ECO:0000313" key="3">
    <source>
        <dbReference type="Proteomes" id="UP000823775"/>
    </source>
</evidence>
<name>A0ABS8RSX2_DATST</name>
<keyword evidence="3" id="KW-1185">Reference proteome</keyword>
<sequence>LRHDIMLQLLRVSLLYPDKADLEKVWVKSQVDNKWELGHDQKLGLLGFLGLNLNIVSILSYYLM</sequence>
<keyword evidence="1" id="KW-0812">Transmembrane</keyword>
<dbReference type="EMBL" id="JACEIK010000110">
    <property type="protein sequence ID" value="MCD7449920.1"/>
    <property type="molecule type" value="Genomic_DNA"/>
</dbReference>
<evidence type="ECO:0000313" key="2">
    <source>
        <dbReference type="EMBL" id="MCD7449920.1"/>
    </source>
</evidence>
<keyword evidence="1" id="KW-1133">Transmembrane helix</keyword>
<evidence type="ECO:0000256" key="1">
    <source>
        <dbReference type="SAM" id="Phobius"/>
    </source>
</evidence>
<gene>
    <name evidence="2" type="ORF">HAX54_002224</name>
</gene>
<feature type="non-terminal residue" evidence="2">
    <location>
        <position position="1"/>
    </location>
</feature>
<feature type="transmembrane region" description="Helical" evidence="1">
    <location>
        <begin position="43"/>
        <end position="63"/>
    </location>
</feature>
<organism evidence="2 3">
    <name type="scientific">Datura stramonium</name>
    <name type="common">Jimsonweed</name>
    <name type="synonym">Common thornapple</name>
    <dbReference type="NCBI Taxonomy" id="4076"/>
    <lineage>
        <taxon>Eukaryota</taxon>
        <taxon>Viridiplantae</taxon>
        <taxon>Streptophyta</taxon>
        <taxon>Embryophyta</taxon>
        <taxon>Tracheophyta</taxon>
        <taxon>Spermatophyta</taxon>
        <taxon>Magnoliopsida</taxon>
        <taxon>eudicotyledons</taxon>
        <taxon>Gunneridae</taxon>
        <taxon>Pentapetalae</taxon>
        <taxon>asterids</taxon>
        <taxon>lamiids</taxon>
        <taxon>Solanales</taxon>
        <taxon>Solanaceae</taxon>
        <taxon>Solanoideae</taxon>
        <taxon>Datureae</taxon>
        <taxon>Datura</taxon>
    </lineage>
</organism>
<reference evidence="2 3" key="1">
    <citation type="journal article" date="2021" name="BMC Genomics">
        <title>Datura genome reveals duplications of psychoactive alkaloid biosynthetic genes and high mutation rate following tissue culture.</title>
        <authorList>
            <person name="Rajewski A."/>
            <person name="Carter-House D."/>
            <person name="Stajich J."/>
            <person name="Litt A."/>
        </authorList>
    </citation>
    <scope>NUCLEOTIDE SEQUENCE [LARGE SCALE GENOMIC DNA]</scope>
    <source>
        <strain evidence="2">AR-01</strain>
    </source>
</reference>
<protein>
    <submittedName>
        <fullName evidence="2">Uncharacterized protein</fullName>
    </submittedName>
</protein>
<accession>A0ABS8RSX2</accession>